<dbReference type="HOGENOM" id="CLU_2248621_0_0_11"/>
<keyword evidence="4" id="KW-1185">Reference proteome</keyword>
<dbReference type="Gene3D" id="2.130.10.130">
    <property type="entry name" value="Integrin alpha, N-terminal"/>
    <property type="match status" value="1"/>
</dbReference>
<evidence type="ECO:0000313" key="4">
    <source>
        <dbReference type="Proteomes" id="UP000029095"/>
    </source>
</evidence>
<dbReference type="InterPro" id="IPR013517">
    <property type="entry name" value="FG-GAP"/>
</dbReference>
<protein>
    <recommendedName>
        <fullName evidence="5">VCBS repeat-containing protein</fullName>
    </recommendedName>
</protein>
<gene>
    <name evidence="3" type="ORF">FM21_27775</name>
</gene>
<dbReference type="Pfam" id="PF01839">
    <property type="entry name" value="FG-GAP"/>
    <property type="match status" value="1"/>
</dbReference>
<dbReference type="InterPro" id="IPR028994">
    <property type="entry name" value="Integrin_alpha_N"/>
</dbReference>
<evidence type="ECO:0000256" key="1">
    <source>
        <dbReference type="ARBA" id="ARBA00022729"/>
    </source>
</evidence>
<evidence type="ECO:0008006" key="5">
    <source>
        <dbReference type="Google" id="ProtNLM"/>
    </source>
</evidence>
<organism evidence="3 4">
    <name type="scientific">Streptomyces mutabilis</name>
    <dbReference type="NCBI Taxonomy" id="67332"/>
    <lineage>
        <taxon>Bacteria</taxon>
        <taxon>Bacillati</taxon>
        <taxon>Actinomycetota</taxon>
        <taxon>Actinomycetes</taxon>
        <taxon>Kitasatosporales</taxon>
        <taxon>Streptomycetaceae</taxon>
        <taxon>Streptomyces</taxon>
    </lineage>
</organism>
<keyword evidence="1" id="KW-0732">Signal</keyword>
<dbReference type="EMBL" id="JNFQ01000002">
    <property type="protein sequence ID" value="KFG74542.1"/>
    <property type="molecule type" value="Genomic_DNA"/>
</dbReference>
<dbReference type="SUPFAM" id="SSF69318">
    <property type="entry name" value="Integrin alpha N-terminal domain"/>
    <property type="match status" value="1"/>
</dbReference>
<comment type="caution">
    <text evidence="3">The sequence shown here is derived from an EMBL/GenBank/DDBJ whole genome shotgun (WGS) entry which is preliminary data.</text>
</comment>
<sequence>MLFPAGGPDGLTGEGARVSEGGTFPGSGERTGFGSAVALTDLDGDRRAELVVAELGGDATDGSAWLSPGTGDGPSAEGVVRLSGETFDDSEDLVFVMGGGGIAH</sequence>
<dbReference type="Proteomes" id="UP000029095">
    <property type="component" value="Unassembled WGS sequence"/>
</dbReference>
<proteinExistence type="predicted"/>
<evidence type="ECO:0000313" key="3">
    <source>
        <dbReference type="EMBL" id="KFG74542.1"/>
    </source>
</evidence>
<reference evidence="3 4" key="1">
    <citation type="submission" date="2014-05" db="EMBL/GenBank/DDBJ databases">
        <title>Complete genome sequence of the Streptomyces mutabilis TRM45540.</title>
        <authorList>
            <person name="Luo X."/>
            <person name="Zhang L."/>
        </authorList>
    </citation>
    <scope>NUCLEOTIDE SEQUENCE [LARGE SCALE GENOMIC DNA]</scope>
    <source>
        <strain evidence="3 4">TRM45540</strain>
    </source>
</reference>
<name>A0A086N074_9ACTN</name>
<evidence type="ECO:0000256" key="2">
    <source>
        <dbReference type="SAM" id="MobiDB-lite"/>
    </source>
</evidence>
<feature type="region of interest" description="Disordered" evidence="2">
    <location>
        <begin position="1"/>
        <end position="32"/>
    </location>
</feature>
<dbReference type="RefSeq" id="WP_043381651.1">
    <property type="nucleotide sequence ID" value="NZ_KN039947.1"/>
</dbReference>
<accession>A0A086N074</accession>
<dbReference type="AlphaFoldDB" id="A0A086N074"/>